<dbReference type="InterPro" id="IPR005490">
    <property type="entry name" value="LD_TPept_cat_dom"/>
</dbReference>
<evidence type="ECO:0000256" key="1">
    <source>
        <dbReference type="ARBA" id="ARBA00004752"/>
    </source>
</evidence>
<dbReference type="PANTHER" id="PTHR30582:SF33">
    <property type="entry name" value="EXPORTED PROTEIN"/>
    <property type="match status" value="1"/>
</dbReference>
<evidence type="ECO:0000259" key="8">
    <source>
        <dbReference type="PROSITE" id="PS52029"/>
    </source>
</evidence>
<keyword evidence="3 6" id="KW-0133">Cell shape</keyword>
<evidence type="ECO:0000256" key="4">
    <source>
        <dbReference type="ARBA" id="ARBA00022984"/>
    </source>
</evidence>
<dbReference type="CDD" id="cd16913">
    <property type="entry name" value="YkuD_like"/>
    <property type="match status" value="1"/>
</dbReference>
<keyword evidence="10" id="KW-1185">Reference proteome</keyword>
<accession>A0ABN4DBB9</accession>
<organism evidence="9 10">
    <name type="scientific">Corynebacterium atypicum</name>
    <dbReference type="NCBI Taxonomy" id="191610"/>
    <lineage>
        <taxon>Bacteria</taxon>
        <taxon>Bacillati</taxon>
        <taxon>Actinomycetota</taxon>
        <taxon>Actinomycetes</taxon>
        <taxon>Mycobacteriales</taxon>
        <taxon>Corynebacteriaceae</taxon>
        <taxon>Corynebacterium</taxon>
    </lineage>
</organism>
<proteinExistence type="predicted"/>
<protein>
    <recommendedName>
        <fullName evidence="8">L,D-TPase catalytic domain-containing protein</fullName>
    </recommendedName>
</protein>
<sequence length="272" mass="29179">MGWLKLRQTSRSRTCKRRGARGLAVIAAAVAVAASPMTAAAQSSQPVAGLNLSSSSLPGLGSSQLAATFGELPAHFQAQIEDLRRQARDQAWDNRIWLHQQAASLPPELQEPARQLVDRVVDVVHPGLIAQKEAELARARAAVEKRAEESRRPDTGPCPAAARACIDLAGGRTWLQQGGNVTYGPVPMSAGAPSPQTATSKGAHIVNRKVKDEISHEFGGAPMPYSVYFTTNGIAFHQGNVNLLSHGCIHLNRQDAAAYFDQLQVGDMVYVY</sequence>
<reference evidence="9 10" key="1">
    <citation type="submission" date="2014-07" db="EMBL/GenBank/DDBJ databases">
        <title>Complete genome sequence of Corynebacterium atypicum DSM 44849: identifiction of the mycolic acid biosynthesis genes.</title>
        <authorList>
            <person name="Tippelt A."/>
            <person name="Mollmann S."/>
            <person name="Albersmeier A."/>
            <person name="Jaenicke S."/>
            <person name="Ruckert C."/>
            <person name="Tauch A."/>
        </authorList>
    </citation>
    <scope>NUCLEOTIDE SEQUENCE [LARGE SCALE GENOMIC DNA]</scope>
    <source>
        <strain evidence="9 10">R2070</strain>
    </source>
</reference>
<dbReference type="InterPro" id="IPR038063">
    <property type="entry name" value="Transpep_catalytic_dom"/>
</dbReference>
<keyword evidence="7" id="KW-0732">Signal</keyword>
<feature type="chain" id="PRO_5046061278" description="L,D-TPase catalytic domain-containing protein" evidence="7">
    <location>
        <begin position="40"/>
        <end position="272"/>
    </location>
</feature>
<dbReference type="InterPro" id="IPR050979">
    <property type="entry name" value="LD-transpeptidase"/>
</dbReference>
<dbReference type="Proteomes" id="UP000028504">
    <property type="component" value="Chromosome"/>
</dbReference>
<evidence type="ECO:0000256" key="2">
    <source>
        <dbReference type="ARBA" id="ARBA00022679"/>
    </source>
</evidence>
<evidence type="ECO:0000256" key="6">
    <source>
        <dbReference type="PROSITE-ProRule" id="PRU01373"/>
    </source>
</evidence>
<feature type="signal peptide" evidence="7">
    <location>
        <begin position="1"/>
        <end position="39"/>
    </location>
</feature>
<evidence type="ECO:0000313" key="10">
    <source>
        <dbReference type="Proteomes" id="UP000028504"/>
    </source>
</evidence>
<dbReference type="PROSITE" id="PS52029">
    <property type="entry name" value="LD_TPASE"/>
    <property type="match status" value="1"/>
</dbReference>
<gene>
    <name evidence="9" type="ORF">CATYP_02180</name>
</gene>
<evidence type="ECO:0000256" key="7">
    <source>
        <dbReference type="SAM" id="SignalP"/>
    </source>
</evidence>
<feature type="active site" description="Nucleophile" evidence="6">
    <location>
        <position position="248"/>
    </location>
</feature>
<name>A0ABN4DBB9_9CORY</name>
<dbReference type="Gene3D" id="2.40.440.10">
    <property type="entry name" value="L,D-transpeptidase catalytic domain-like"/>
    <property type="match status" value="1"/>
</dbReference>
<keyword evidence="2" id="KW-0808">Transferase</keyword>
<evidence type="ECO:0000256" key="3">
    <source>
        <dbReference type="ARBA" id="ARBA00022960"/>
    </source>
</evidence>
<dbReference type="Pfam" id="PF03734">
    <property type="entry name" value="YkuD"/>
    <property type="match status" value="1"/>
</dbReference>
<comment type="pathway">
    <text evidence="1 6">Cell wall biogenesis; peptidoglycan biosynthesis.</text>
</comment>
<feature type="domain" description="L,D-TPase catalytic" evidence="8">
    <location>
        <begin position="162"/>
        <end position="272"/>
    </location>
</feature>
<evidence type="ECO:0000313" key="9">
    <source>
        <dbReference type="EMBL" id="AIG63684.1"/>
    </source>
</evidence>
<dbReference type="SUPFAM" id="SSF141523">
    <property type="entry name" value="L,D-transpeptidase catalytic domain-like"/>
    <property type="match status" value="1"/>
</dbReference>
<dbReference type="PANTHER" id="PTHR30582">
    <property type="entry name" value="L,D-TRANSPEPTIDASE"/>
    <property type="match status" value="1"/>
</dbReference>
<feature type="active site" description="Proton donor/acceptor" evidence="6">
    <location>
        <position position="237"/>
    </location>
</feature>
<keyword evidence="5 6" id="KW-0961">Cell wall biogenesis/degradation</keyword>
<dbReference type="EMBL" id="CP008944">
    <property type="protein sequence ID" value="AIG63684.1"/>
    <property type="molecule type" value="Genomic_DNA"/>
</dbReference>
<evidence type="ECO:0000256" key="5">
    <source>
        <dbReference type="ARBA" id="ARBA00023316"/>
    </source>
</evidence>
<keyword evidence="4 6" id="KW-0573">Peptidoglycan synthesis</keyword>